<proteinExistence type="predicted"/>
<evidence type="ECO:0000313" key="3">
    <source>
        <dbReference type="Proteomes" id="UP000271162"/>
    </source>
</evidence>
<dbReference type="AlphaFoldDB" id="A0A158QYW2"/>
<accession>A0A158QYW2</accession>
<evidence type="ECO:0000313" key="2">
    <source>
        <dbReference type="EMBL" id="VDL72704.1"/>
    </source>
</evidence>
<evidence type="ECO:0000256" key="1">
    <source>
        <dbReference type="SAM" id="MobiDB-lite"/>
    </source>
</evidence>
<protein>
    <submittedName>
        <fullName evidence="2 4">Uncharacterized protein</fullName>
    </submittedName>
</protein>
<feature type="compositionally biased region" description="Acidic residues" evidence="1">
    <location>
        <begin position="305"/>
        <end position="322"/>
    </location>
</feature>
<dbReference type="EMBL" id="UYSL01020094">
    <property type="protein sequence ID" value="VDL72704.1"/>
    <property type="molecule type" value="Genomic_DNA"/>
</dbReference>
<name>A0A158QYW2_NIPBR</name>
<keyword evidence="3" id="KW-1185">Reference proteome</keyword>
<feature type="region of interest" description="Disordered" evidence="1">
    <location>
        <begin position="248"/>
        <end position="346"/>
    </location>
</feature>
<feature type="compositionally biased region" description="Low complexity" evidence="1">
    <location>
        <begin position="275"/>
        <end position="297"/>
    </location>
</feature>
<feature type="compositionally biased region" description="Low complexity" evidence="1">
    <location>
        <begin position="323"/>
        <end position="335"/>
    </location>
</feature>
<reference evidence="4" key="1">
    <citation type="submission" date="2016-04" db="UniProtKB">
        <authorList>
            <consortium name="WormBaseParasite"/>
        </authorList>
    </citation>
    <scope>IDENTIFICATION</scope>
</reference>
<evidence type="ECO:0000313" key="4">
    <source>
        <dbReference type="WBParaSite" id="NBR_0000911401-mRNA-1"/>
    </source>
</evidence>
<dbReference type="WBParaSite" id="NBR_0000911401-mRNA-1">
    <property type="protein sequence ID" value="NBR_0000911401-mRNA-1"/>
    <property type="gene ID" value="NBR_0000911401"/>
</dbReference>
<dbReference type="OMA" id="YEIIRTQ"/>
<dbReference type="Proteomes" id="UP000271162">
    <property type="component" value="Unassembled WGS sequence"/>
</dbReference>
<gene>
    <name evidence="2" type="ORF">NBR_LOCUS9115</name>
</gene>
<organism evidence="4">
    <name type="scientific">Nippostrongylus brasiliensis</name>
    <name type="common">Rat hookworm</name>
    <dbReference type="NCBI Taxonomy" id="27835"/>
    <lineage>
        <taxon>Eukaryota</taxon>
        <taxon>Metazoa</taxon>
        <taxon>Ecdysozoa</taxon>
        <taxon>Nematoda</taxon>
        <taxon>Chromadorea</taxon>
        <taxon>Rhabditida</taxon>
        <taxon>Rhabditina</taxon>
        <taxon>Rhabditomorpha</taxon>
        <taxon>Strongyloidea</taxon>
        <taxon>Heligmosomidae</taxon>
        <taxon>Nippostrongylus</taxon>
    </lineage>
</organism>
<reference evidence="2 3" key="2">
    <citation type="submission" date="2018-11" db="EMBL/GenBank/DDBJ databases">
        <authorList>
            <consortium name="Pathogen Informatics"/>
        </authorList>
    </citation>
    <scope>NUCLEOTIDE SEQUENCE [LARGE SCALE GENOMIC DNA]</scope>
</reference>
<sequence length="346" mass="38092">MSSNVYTIAFVLEKIHQPTERSFDLRLRLDGHDWCGMGEIWTSDLPVGFTFTTILSSFKNAQQFTEVLSSRGLSVLYSDTVGNQVLAVTLAVQVKKYYHQPTEELNIELRQSGTQTERAETRTVQTQVHRRRSTTGSNTELHLLSAAELENTVANVVAEHLREKKPAILGPAVPTDIPTKGILTEEAPLDGKLGKNVVPRLQKLRVLDKMIVERSTLVDRFDANIVKQEIARKKAVIQKARTLAEHPPLKEVKETVTTSAKPQKPRKTLDASTQSEKVASSSSPNSSTTSGTTSVSGESEKSEESETSDESTSEEQTSEETSTESSADSSFSSKETILRRSSIAAE</sequence>